<name>L7JV50_TRAHO</name>
<dbReference type="AlphaFoldDB" id="L7JV50"/>
<protein>
    <submittedName>
        <fullName evidence="1">Putative LRR containing protein</fullName>
    </submittedName>
</protein>
<accession>L7JV50</accession>
<dbReference type="HOGENOM" id="CLU_2442431_0_0_1"/>
<dbReference type="InParanoid" id="L7JV50"/>
<proteinExistence type="predicted"/>
<keyword evidence="2" id="KW-1185">Reference proteome</keyword>
<dbReference type="VEuPathDB" id="MicrosporidiaDB:THOM_2420"/>
<sequence length="90" mass="10115">MDFLINDTTYVVNCELTIRGVSISTSLKLSFNIKKIYFEHVCVAENSIVQIDSGFESITMVTCFGKYSIPNITYNDNSFVNLLGNQCSQI</sequence>
<reference evidence="1 2" key="1">
    <citation type="journal article" date="2012" name="PLoS Pathog.">
        <title>The genome of the obligate intracellular parasite Trachipleistophora hominis: new insights into microsporidian genome dynamics and reductive evolution.</title>
        <authorList>
            <person name="Heinz E."/>
            <person name="Williams T.A."/>
            <person name="Nakjang S."/>
            <person name="Noel C.J."/>
            <person name="Swan D.C."/>
            <person name="Goldberg A.V."/>
            <person name="Harris S.R."/>
            <person name="Weinmaier T."/>
            <person name="Markert S."/>
            <person name="Becher D."/>
            <person name="Bernhardt J."/>
            <person name="Dagan T."/>
            <person name="Hacker C."/>
            <person name="Lucocq J.M."/>
            <person name="Schweder T."/>
            <person name="Rattei T."/>
            <person name="Hall N."/>
            <person name="Hirt R.P."/>
            <person name="Embley T.M."/>
        </authorList>
    </citation>
    <scope>NUCLEOTIDE SEQUENCE [LARGE SCALE GENOMIC DNA]</scope>
</reference>
<evidence type="ECO:0000313" key="1">
    <source>
        <dbReference type="EMBL" id="ELQ74637.1"/>
    </source>
</evidence>
<dbReference type="Proteomes" id="UP000011185">
    <property type="component" value="Unassembled WGS sequence"/>
</dbReference>
<evidence type="ECO:0000313" key="2">
    <source>
        <dbReference type="Proteomes" id="UP000011185"/>
    </source>
</evidence>
<organism evidence="1 2">
    <name type="scientific">Trachipleistophora hominis</name>
    <name type="common">Microsporidian parasite</name>
    <dbReference type="NCBI Taxonomy" id="72359"/>
    <lineage>
        <taxon>Eukaryota</taxon>
        <taxon>Fungi</taxon>
        <taxon>Fungi incertae sedis</taxon>
        <taxon>Microsporidia</taxon>
        <taxon>Pleistophoridae</taxon>
        <taxon>Trachipleistophora</taxon>
    </lineage>
</organism>
<dbReference type="EMBL" id="JH994033">
    <property type="protein sequence ID" value="ELQ74637.1"/>
    <property type="molecule type" value="Genomic_DNA"/>
</dbReference>
<gene>
    <name evidence="1" type="ORF">THOM_2420</name>
</gene>